<dbReference type="Proteomes" id="UP000789901">
    <property type="component" value="Unassembled WGS sequence"/>
</dbReference>
<dbReference type="EMBL" id="CAJVQB010136033">
    <property type="protein sequence ID" value="CAG8854310.1"/>
    <property type="molecule type" value="Genomic_DNA"/>
</dbReference>
<evidence type="ECO:0000313" key="2">
    <source>
        <dbReference type="Proteomes" id="UP000789901"/>
    </source>
</evidence>
<accession>A0ABN7XI96</accession>
<organism evidence="1 2">
    <name type="scientific">Gigaspora margarita</name>
    <dbReference type="NCBI Taxonomy" id="4874"/>
    <lineage>
        <taxon>Eukaryota</taxon>
        <taxon>Fungi</taxon>
        <taxon>Fungi incertae sedis</taxon>
        <taxon>Mucoromycota</taxon>
        <taxon>Glomeromycotina</taxon>
        <taxon>Glomeromycetes</taxon>
        <taxon>Diversisporales</taxon>
        <taxon>Gigasporaceae</taxon>
        <taxon>Gigaspora</taxon>
    </lineage>
</organism>
<evidence type="ECO:0000313" key="1">
    <source>
        <dbReference type="EMBL" id="CAG8854310.1"/>
    </source>
</evidence>
<keyword evidence="2" id="KW-1185">Reference proteome</keyword>
<proteinExistence type="predicted"/>
<name>A0ABN7XI96_GIGMA</name>
<sequence length="117" mass="14143">KQGLNLKLNLLIPKKEIDTKFYKTLKTKIEYEMEIDKLENEYSKDIKNKKPNLEDHIYNELHTLQKFRIASLKNFYTLKEKISQARLYEDLKEDGKIFNMIKDTEFEDKILKTKLKI</sequence>
<comment type="caution">
    <text evidence="1">The sequence shown here is derived from an EMBL/GenBank/DDBJ whole genome shotgun (WGS) entry which is preliminary data.</text>
</comment>
<protein>
    <submittedName>
        <fullName evidence="1">38794_t:CDS:1</fullName>
    </submittedName>
</protein>
<reference evidence="1 2" key="1">
    <citation type="submission" date="2021-06" db="EMBL/GenBank/DDBJ databases">
        <authorList>
            <person name="Kallberg Y."/>
            <person name="Tangrot J."/>
            <person name="Rosling A."/>
        </authorList>
    </citation>
    <scope>NUCLEOTIDE SEQUENCE [LARGE SCALE GENOMIC DNA]</scope>
    <source>
        <strain evidence="1 2">120-4 pot B 10/14</strain>
    </source>
</reference>
<feature type="non-terminal residue" evidence="1">
    <location>
        <position position="1"/>
    </location>
</feature>
<gene>
    <name evidence="1" type="ORF">GMARGA_LOCUS43131</name>
</gene>